<dbReference type="RefSeq" id="WP_145109348.1">
    <property type="nucleotide sequence ID" value="NZ_CP036349.1"/>
</dbReference>
<dbReference type="EMBL" id="CP036349">
    <property type="protein sequence ID" value="QDV73042.1"/>
    <property type="molecule type" value="Genomic_DNA"/>
</dbReference>
<dbReference type="AlphaFoldDB" id="A0A518K5H2"/>
<protein>
    <recommendedName>
        <fullName evidence="3">Lipoprotein</fullName>
    </recommendedName>
</protein>
<dbReference type="Proteomes" id="UP000316426">
    <property type="component" value="Chromosome"/>
</dbReference>
<dbReference type="KEGG" id="bmei:Spa11_12300"/>
<dbReference type="PROSITE" id="PS51257">
    <property type="entry name" value="PROKAR_LIPOPROTEIN"/>
    <property type="match status" value="1"/>
</dbReference>
<name>A0A518K5H2_9BACT</name>
<gene>
    <name evidence="1" type="ORF">Spa11_12300</name>
</gene>
<reference evidence="1 2" key="1">
    <citation type="submission" date="2019-02" db="EMBL/GenBank/DDBJ databases">
        <title>Deep-cultivation of Planctomycetes and their phenomic and genomic characterization uncovers novel biology.</title>
        <authorList>
            <person name="Wiegand S."/>
            <person name="Jogler M."/>
            <person name="Boedeker C."/>
            <person name="Pinto D."/>
            <person name="Vollmers J."/>
            <person name="Rivas-Marin E."/>
            <person name="Kohn T."/>
            <person name="Peeters S.H."/>
            <person name="Heuer A."/>
            <person name="Rast P."/>
            <person name="Oberbeckmann S."/>
            <person name="Bunk B."/>
            <person name="Jeske O."/>
            <person name="Meyerdierks A."/>
            <person name="Storesund J.E."/>
            <person name="Kallscheuer N."/>
            <person name="Luecker S."/>
            <person name="Lage O.M."/>
            <person name="Pohl T."/>
            <person name="Merkel B.J."/>
            <person name="Hornburger P."/>
            <person name="Mueller R.-W."/>
            <person name="Bruemmer F."/>
            <person name="Labrenz M."/>
            <person name="Spormann A.M."/>
            <person name="Op den Camp H."/>
            <person name="Overmann J."/>
            <person name="Amann R."/>
            <person name="Jetten M.S.M."/>
            <person name="Mascher T."/>
            <person name="Medema M.H."/>
            <person name="Devos D.P."/>
            <person name="Kaster A.-K."/>
            <person name="Ovreas L."/>
            <person name="Rohde M."/>
            <person name="Galperin M.Y."/>
            <person name="Jogler C."/>
        </authorList>
    </citation>
    <scope>NUCLEOTIDE SEQUENCE [LARGE SCALE GENOMIC DNA]</scope>
    <source>
        <strain evidence="1 2">Spa11</strain>
    </source>
</reference>
<keyword evidence="2" id="KW-1185">Reference proteome</keyword>
<organism evidence="1 2">
    <name type="scientific">Botrimarina mediterranea</name>
    <dbReference type="NCBI Taxonomy" id="2528022"/>
    <lineage>
        <taxon>Bacteria</taxon>
        <taxon>Pseudomonadati</taxon>
        <taxon>Planctomycetota</taxon>
        <taxon>Planctomycetia</taxon>
        <taxon>Pirellulales</taxon>
        <taxon>Lacipirellulaceae</taxon>
        <taxon>Botrimarina</taxon>
    </lineage>
</organism>
<proteinExistence type="predicted"/>
<evidence type="ECO:0008006" key="3">
    <source>
        <dbReference type="Google" id="ProtNLM"/>
    </source>
</evidence>
<accession>A0A518K5H2</accession>
<evidence type="ECO:0000313" key="2">
    <source>
        <dbReference type="Proteomes" id="UP000316426"/>
    </source>
</evidence>
<sequence length="252" mass="26901">MHCRLSAAVLAVVGCLGTSGCSVWSYAWRVNVSERKLFCLEEDNEVSLATYRSWADQAWADAGACCPEDCLAADYAWGFREGFAEYVYAGGNGEPPAMPPRPYWQADLRSHEGAAAASSWFAGYRHGARVARDGGYRAATTLKLSGSLRDCDACGCQDNELCGVQATEPADESGPVLDAPSVIPPPAEIVIPFERPDASGPAYGDDDDEFLLPSLDSGVAKPAPLPTGRLEPPAMNAADQGRVRTALFHIVR</sequence>
<evidence type="ECO:0000313" key="1">
    <source>
        <dbReference type="EMBL" id="QDV73042.1"/>
    </source>
</evidence>